<evidence type="ECO:0000256" key="1">
    <source>
        <dbReference type="SAM" id="SignalP"/>
    </source>
</evidence>
<keyword evidence="1" id="KW-0732">Signal</keyword>
<dbReference type="Proteomes" id="UP000614601">
    <property type="component" value="Unassembled WGS sequence"/>
</dbReference>
<sequence length="109" mass="11603">MKTFVVFFTVSIYCSPAGKLTIVNKCTDPVTVVRTSAGGGGQQAQCRLAVGASCVQTYTSGAMNFRHDFGVGHTISEFSFDDSNGHDNYAINLIEGFDIAMQIIPENGG</sequence>
<gene>
    <name evidence="2" type="ORF">BOKJ2_LOCUS4211</name>
</gene>
<dbReference type="AlphaFoldDB" id="A0A811KAJ0"/>
<dbReference type="Gene3D" id="2.60.110.10">
    <property type="entry name" value="Thaumatin"/>
    <property type="match status" value="1"/>
</dbReference>
<comment type="caution">
    <text evidence="2">The sequence shown here is derived from an EMBL/GenBank/DDBJ whole genome shotgun (WGS) entry which is preliminary data.</text>
</comment>
<evidence type="ECO:0000313" key="2">
    <source>
        <dbReference type="EMBL" id="CAD5212410.1"/>
    </source>
</evidence>
<keyword evidence="3" id="KW-1185">Reference proteome</keyword>
<organism evidence="2 3">
    <name type="scientific">Bursaphelenchus okinawaensis</name>
    <dbReference type="NCBI Taxonomy" id="465554"/>
    <lineage>
        <taxon>Eukaryota</taxon>
        <taxon>Metazoa</taxon>
        <taxon>Ecdysozoa</taxon>
        <taxon>Nematoda</taxon>
        <taxon>Chromadorea</taxon>
        <taxon>Rhabditida</taxon>
        <taxon>Tylenchina</taxon>
        <taxon>Tylenchomorpha</taxon>
        <taxon>Aphelenchoidea</taxon>
        <taxon>Aphelenchoididae</taxon>
        <taxon>Bursaphelenchus</taxon>
    </lineage>
</organism>
<protein>
    <submittedName>
        <fullName evidence="2">Uncharacterized protein</fullName>
    </submittedName>
</protein>
<dbReference type="EMBL" id="CAJFDH010000002">
    <property type="protein sequence ID" value="CAD5212410.1"/>
    <property type="molecule type" value="Genomic_DNA"/>
</dbReference>
<accession>A0A811KAJ0</accession>
<dbReference type="EMBL" id="CAJFCW020000002">
    <property type="protein sequence ID" value="CAG9095899.1"/>
    <property type="molecule type" value="Genomic_DNA"/>
</dbReference>
<dbReference type="InterPro" id="IPR037176">
    <property type="entry name" value="Osmotin/thaumatin-like_sf"/>
</dbReference>
<feature type="chain" id="PRO_5036220926" evidence="1">
    <location>
        <begin position="20"/>
        <end position="109"/>
    </location>
</feature>
<name>A0A811KAJ0_9BILA</name>
<reference evidence="2" key="1">
    <citation type="submission" date="2020-09" db="EMBL/GenBank/DDBJ databases">
        <authorList>
            <person name="Kikuchi T."/>
        </authorList>
    </citation>
    <scope>NUCLEOTIDE SEQUENCE</scope>
    <source>
        <strain evidence="2">SH1</strain>
    </source>
</reference>
<evidence type="ECO:0000313" key="3">
    <source>
        <dbReference type="Proteomes" id="UP000614601"/>
    </source>
</evidence>
<dbReference type="SUPFAM" id="SSF49870">
    <property type="entry name" value="Osmotin, thaumatin-like protein"/>
    <property type="match status" value="1"/>
</dbReference>
<feature type="signal peptide" evidence="1">
    <location>
        <begin position="1"/>
        <end position="19"/>
    </location>
</feature>
<proteinExistence type="predicted"/>
<dbReference type="Proteomes" id="UP000783686">
    <property type="component" value="Unassembled WGS sequence"/>
</dbReference>